<gene>
    <name evidence="2" type="primary">alpha-PheRS</name>
    <name evidence="2" type="ORF">EVAR_74163_1</name>
</gene>
<dbReference type="Gene3D" id="3.30.1370.240">
    <property type="match status" value="1"/>
</dbReference>
<dbReference type="Proteomes" id="UP000299102">
    <property type="component" value="Unassembled WGS sequence"/>
</dbReference>
<reference evidence="2 3" key="1">
    <citation type="journal article" date="2019" name="Commun. Biol.">
        <title>The bagworm genome reveals a unique fibroin gene that provides high tensile strength.</title>
        <authorList>
            <person name="Kono N."/>
            <person name="Nakamura H."/>
            <person name="Ohtoshi R."/>
            <person name="Tomita M."/>
            <person name="Numata K."/>
            <person name="Arakawa K."/>
        </authorList>
    </citation>
    <scope>NUCLEOTIDE SEQUENCE [LARGE SCALE GENOMIC DNA]</scope>
</reference>
<dbReference type="STRING" id="151549.A0A4C1TA39"/>
<keyword evidence="3" id="KW-1185">Reference proteome</keyword>
<comment type="caution">
    <text evidence="2">The sequence shown here is derived from an EMBL/GenBank/DDBJ whole genome shotgun (WGS) entry which is preliminary data.</text>
</comment>
<keyword evidence="2" id="KW-0436">Ligase</keyword>
<organism evidence="2 3">
    <name type="scientific">Eumeta variegata</name>
    <name type="common">Bagworm moth</name>
    <name type="synonym">Eumeta japonica</name>
    <dbReference type="NCBI Taxonomy" id="151549"/>
    <lineage>
        <taxon>Eukaryota</taxon>
        <taxon>Metazoa</taxon>
        <taxon>Ecdysozoa</taxon>
        <taxon>Arthropoda</taxon>
        <taxon>Hexapoda</taxon>
        <taxon>Insecta</taxon>
        <taxon>Pterygota</taxon>
        <taxon>Neoptera</taxon>
        <taxon>Endopterygota</taxon>
        <taxon>Lepidoptera</taxon>
        <taxon>Glossata</taxon>
        <taxon>Ditrysia</taxon>
        <taxon>Tineoidea</taxon>
        <taxon>Psychidae</taxon>
        <taxon>Oiketicinae</taxon>
        <taxon>Eumeta</taxon>
    </lineage>
</organism>
<dbReference type="OrthoDB" id="238316at2759"/>
<protein>
    <submittedName>
        <fullName evidence="2">Phenylalanine--tRNA ligase alpha subunit</fullName>
    </submittedName>
</protein>
<feature type="domain" description="PheRS DNA binding" evidence="1">
    <location>
        <begin position="26"/>
        <end position="57"/>
    </location>
</feature>
<evidence type="ECO:0000259" key="1">
    <source>
        <dbReference type="Pfam" id="PF18554"/>
    </source>
</evidence>
<evidence type="ECO:0000313" key="2">
    <source>
        <dbReference type="EMBL" id="GBP11312.1"/>
    </source>
</evidence>
<evidence type="ECO:0000313" key="3">
    <source>
        <dbReference type="Proteomes" id="UP000299102"/>
    </source>
</evidence>
<dbReference type="InterPro" id="IPR040586">
    <property type="entry name" value="PheRS_DBD2"/>
</dbReference>
<dbReference type="EMBL" id="BGZK01009176">
    <property type="protein sequence ID" value="GBP11312.1"/>
    <property type="molecule type" value="Genomic_DNA"/>
</dbReference>
<sequence length="129" mass="14604">MSQGWIFVDKSVNPPVVRRKVDKIDDSVQHNLMNIANGKTDLTANLVADYKKRKLLQEVTTKSFILSKGSAFATSLTKLETDLTVDMLASGLWKDLKFKSYNFEALGAPLPRGHLHPLLKVRTEFRQIF</sequence>
<dbReference type="AlphaFoldDB" id="A0A4C1TA39"/>
<accession>A0A4C1TA39</accession>
<name>A0A4C1TA39_EUMVA</name>
<dbReference type="Pfam" id="PF18554">
    <property type="entry name" value="PheRS_DBD2"/>
    <property type="match status" value="1"/>
</dbReference>
<proteinExistence type="predicted"/>
<dbReference type="GO" id="GO:0016874">
    <property type="term" value="F:ligase activity"/>
    <property type="evidence" value="ECO:0007669"/>
    <property type="project" value="UniProtKB-KW"/>
</dbReference>